<dbReference type="PROSITE" id="PS50835">
    <property type="entry name" value="IG_LIKE"/>
    <property type="match status" value="1"/>
</dbReference>
<dbReference type="RefSeq" id="XP_011497931.1">
    <property type="nucleotide sequence ID" value="XM_011499629.1"/>
</dbReference>
<feature type="domain" description="Ig-like" evidence="2">
    <location>
        <begin position="23"/>
        <end position="130"/>
    </location>
</feature>
<dbReference type="InterPro" id="IPR007110">
    <property type="entry name" value="Ig-like_dom"/>
</dbReference>
<gene>
    <name evidence="4" type="primary">LOC105362239</name>
</gene>
<evidence type="ECO:0000313" key="4">
    <source>
        <dbReference type="RefSeq" id="XP_011497931.1"/>
    </source>
</evidence>
<accession>A0AAJ6YH34</accession>
<feature type="signal peptide" evidence="1">
    <location>
        <begin position="1"/>
        <end position="21"/>
    </location>
</feature>
<dbReference type="GeneID" id="105362239"/>
<reference evidence="4" key="1">
    <citation type="submission" date="2025-08" db="UniProtKB">
        <authorList>
            <consortium name="RefSeq"/>
        </authorList>
    </citation>
    <scope>IDENTIFICATION</scope>
</reference>
<name>A0AAJ6YH34_9HYME</name>
<dbReference type="PANTHER" id="PTHR21261">
    <property type="entry name" value="BEAT PROTEIN"/>
    <property type="match status" value="1"/>
</dbReference>
<dbReference type="InterPro" id="IPR013783">
    <property type="entry name" value="Ig-like_fold"/>
</dbReference>
<dbReference type="Pfam" id="PF07686">
    <property type="entry name" value="V-set"/>
    <property type="match status" value="1"/>
</dbReference>
<proteinExistence type="predicted"/>
<dbReference type="Proteomes" id="UP000695007">
    <property type="component" value="Unplaced"/>
</dbReference>
<organism evidence="3 4">
    <name type="scientific">Ceratosolen solmsi marchali</name>
    <dbReference type="NCBI Taxonomy" id="326594"/>
    <lineage>
        <taxon>Eukaryota</taxon>
        <taxon>Metazoa</taxon>
        <taxon>Ecdysozoa</taxon>
        <taxon>Arthropoda</taxon>
        <taxon>Hexapoda</taxon>
        <taxon>Insecta</taxon>
        <taxon>Pterygota</taxon>
        <taxon>Neoptera</taxon>
        <taxon>Endopterygota</taxon>
        <taxon>Hymenoptera</taxon>
        <taxon>Apocrita</taxon>
        <taxon>Proctotrupomorpha</taxon>
        <taxon>Chalcidoidea</taxon>
        <taxon>Agaonidae</taxon>
        <taxon>Agaoninae</taxon>
        <taxon>Ceratosolen</taxon>
    </lineage>
</organism>
<dbReference type="KEGG" id="csol:105362239"/>
<sequence length="283" mass="31870">MPCHVWLGLTLMALLITGARCLKNVRLEVIPEAVEHGHEATLRCYYELEQAPLYSLKWYRGSFEFYRFSPSENPATKIFNFSWIEVDPSNSNESQVTIQNVDFPLSGNFSCEVTTDAPTFLTASSSKTLTVVSVPKSKPVIISERGRYEPGETLKANCSTPSSKPPARLSFTLNDVQVGEAVTKQSQQKHDYNSVSGVRSLDNRQWTELSLRLQPFHYLNGQLNLRCTAKIPGIYEQTSEVQLGYGLREPVPERVTSENASDNCCRITRLTILALVMLHLHLR</sequence>
<dbReference type="PANTHER" id="PTHR21261:SF6">
    <property type="entry name" value="BEATEN PATH IIA-RELATED"/>
    <property type="match status" value="1"/>
</dbReference>
<evidence type="ECO:0000259" key="2">
    <source>
        <dbReference type="PROSITE" id="PS50835"/>
    </source>
</evidence>
<feature type="chain" id="PRO_5042576862" evidence="1">
    <location>
        <begin position="22"/>
        <end position="283"/>
    </location>
</feature>
<dbReference type="InterPro" id="IPR036179">
    <property type="entry name" value="Ig-like_dom_sf"/>
</dbReference>
<dbReference type="SUPFAM" id="SSF48726">
    <property type="entry name" value="Immunoglobulin"/>
    <property type="match status" value="1"/>
</dbReference>
<keyword evidence="1" id="KW-0732">Signal</keyword>
<keyword evidence="3" id="KW-1185">Reference proteome</keyword>
<dbReference type="FunFam" id="2.60.40.10:FF:000437">
    <property type="entry name" value="Beat-IIIc, isoform A"/>
    <property type="match status" value="1"/>
</dbReference>
<dbReference type="AlphaFoldDB" id="A0AAJ6YH34"/>
<evidence type="ECO:0000313" key="3">
    <source>
        <dbReference type="Proteomes" id="UP000695007"/>
    </source>
</evidence>
<evidence type="ECO:0000256" key="1">
    <source>
        <dbReference type="SAM" id="SignalP"/>
    </source>
</evidence>
<dbReference type="Gene3D" id="2.60.40.10">
    <property type="entry name" value="Immunoglobulins"/>
    <property type="match status" value="2"/>
</dbReference>
<protein>
    <submittedName>
        <fullName evidence="4">Uncharacterized protein LOC105362239</fullName>
    </submittedName>
</protein>
<dbReference type="InterPro" id="IPR013106">
    <property type="entry name" value="Ig_V-set"/>
</dbReference>